<dbReference type="Gene3D" id="3.40.50.720">
    <property type="entry name" value="NAD(P)-binding Rossmann-like Domain"/>
    <property type="match status" value="1"/>
</dbReference>
<dbReference type="InterPro" id="IPR036291">
    <property type="entry name" value="NAD(P)-bd_dom_sf"/>
</dbReference>
<dbReference type="Proteomes" id="UP001500363">
    <property type="component" value="Unassembled WGS sequence"/>
</dbReference>
<dbReference type="PANTHER" id="PTHR43943">
    <property type="entry name" value="DEHYDROGENASE/REDUCTASE (SDR FAMILY) MEMBER 4"/>
    <property type="match status" value="1"/>
</dbReference>
<dbReference type="InterPro" id="IPR002347">
    <property type="entry name" value="SDR_fam"/>
</dbReference>
<dbReference type="Pfam" id="PF13561">
    <property type="entry name" value="adh_short_C2"/>
    <property type="match status" value="1"/>
</dbReference>
<gene>
    <name evidence="3" type="ORF">GCM10009741_14290</name>
</gene>
<keyword evidence="2" id="KW-0560">Oxidoreductase</keyword>
<comment type="caution">
    <text evidence="3">The sequence shown here is derived from an EMBL/GenBank/DDBJ whole genome shotgun (WGS) entry which is preliminary data.</text>
</comment>
<protein>
    <submittedName>
        <fullName evidence="3">SDR family NAD(P)-dependent oxidoreductase</fullName>
    </submittedName>
</protein>
<organism evidence="3 4">
    <name type="scientific">Kribbella lupini</name>
    <dbReference type="NCBI Taxonomy" id="291602"/>
    <lineage>
        <taxon>Bacteria</taxon>
        <taxon>Bacillati</taxon>
        <taxon>Actinomycetota</taxon>
        <taxon>Actinomycetes</taxon>
        <taxon>Propionibacteriales</taxon>
        <taxon>Kribbellaceae</taxon>
        <taxon>Kribbella</taxon>
    </lineage>
</organism>
<reference evidence="3 4" key="1">
    <citation type="journal article" date="2019" name="Int. J. Syst. Evol. Microbiol.">
        <title>The Global Catalogue of Microorganisms (GCM) 10K type strain sequencing project: providing services to taxonomists for standard genome sequencing and annotation.</title>
        <authorList>
            <consortium name="The Broad Institute Genomics Platform"/>
            <consortium name="The Broad Institute Genome Sequencing Center for Infectious Disease"/>
            <person name="Wu L."/>
            <person name="Ma J."/>
        </authorList>
    </citation>
    <scope>NUCLEOTIDE SEQUENCE [LARGE SCALE GENOMIC DNA]</scope>
    <source>
        <strain evidence="3 4">JCM 14303</strain>
    </source>
</reference>
<dbReference type="CDD" id="cd05233">
    <property type="entry name" value="SDR_c"/>
    <property type="match status" value="1"/>
</dbReference>
<comment type="similarity">
    <text evidence="1">Belongs to the short-chain dehydrogenases/reductases (SDR) family.</text>
</comment>
<dbReference type="SUPFAM" id="SSF51735">
    <property type="entry name" value="NAD(P)-binding Rossmann-fold domains"/>
    <property type="match status" value="1"/>
</dbReference>
<dbReference type="PRINTS" id="PR00081">
    <property type="entry name" value="GDHRDH"/>
</dbReference>
<keyword evidence="4" id="KW-1185">Reference proteome</keyword>
<dbReference type="EMBL" id="BAAANC010000001">
    <property type="protein sequence ID" value="GAA1516568.1"/>
    <property type="molecule type" value="Genomic_DNA"/>
</dbReference>
<evidence type="ECO:0000313" key="4">
    <source>
        <dbReference type="Proteomes" id="UP001500363"/>
    </source>
</evidence>
<accession>A0ABN2ACS3</accession>
<proteinExistence type="inferred from homology"/>
<evidence type="ECO:0000313" key="3">
    <source>
        <dbReference type="EMBL" id="GAA1516568.1"/>
    </source>
</evidence>
<dbReference type="PANTHER" id="PTHR43943:SF17">
    <property type="entry name" value="3-PHENYLPROPIONATE-DIHYDRODIOL_CINNAMIC ACID-DIHYDRODIOL DEHYDROGENASE"/>
    <property type="match status" value="1"/>
</dbReference>
<evidence type="ECO:0000256" key="1">
    <source>
        <dbReference type="ARBA" id="ARBA00006484"/>
    </source>
</evidence>
<name>A0ABN2ACS3_9ACTN</name>
<evidence type="ECO:0000256" key="2">
    <source>
        <dbReference type="ARBA" id="ARBA00023002"/>
    </source>
</evidence>
<sequence length="256" mass="26314">MDVDLQLEGLRALVTGGTKGIGRAVVEGLVAEGASVAFCARTESDVTAAVEELQDGGATVVGTALDIGDGPALIQWVNDSAAELGGIDIVVANVSALAIGIEGEEPWKQSFEVDLMGTVRMVDAAMPFLGRSQAPSIVTVSSVSAREIDFAAGPYGTFKAAIVHYTQGLAFQLAGKGIRANTVSPGNTYFPGGVWESVESGNPQLFADSLALNPTGRMARPEEIARGVVFLASPAASFVSGTNLVIDGALTRGVQF</sequence>